<feature type="domain" description="SWIM-type" evidence="3">
    <location>
        <begin position="499"/>
        <end position="540"/>
    </location>
</feature>
<keyword evidence="2" id="KW-0175">Coiled coil</keyword>
<accession>A0AAU7F8F3</accession>
<gene>
    <name evidence="4" type="ORF">ABHF33_13715</name>
</gene>
<dbReference type="RefSeq" id="WP_348944472.1">
    <property type="nucleotide sequence ID" value="NZ_CP157355.1"/>
</dbReference>
<feature type="coiled-coil region" evidence="2">
    <location>
        <begin position="82"/>
        <end position="109"/>
    </location>
</feature>
<protein>
    <recommendedName>
        <fullName evidence="3">SWIM-type domain-containing protein</fullName>
    </recommendedName>
</protein>
<keyword evidence="1" id="KW-0862">Zinc</keyword>
<sequence>MEFKYQYAGESAVSQQDGATAVSFAADTLRAPVQFIAEIRHHVAFREAMSALHRVVLADLRFRGRDHTAYLAWLQANESNLLAEFMSQAGVLKEQVAALQDELKALRKQKDAVLSPFLKAQRAYFDHLYQHNREWWYVLDPVITVHPDLVFFECFSQDESAYARLSFDHTFFEAHGETVYGTTNIDYSQALYDEFQRIRPYHPTRLEIAGTGLSVQTAAADQFVEHKIDVPDSWVRGFLQVSSAMAQPGIKLKLDPMDLHNICHLLKRCKERVGPRSIRVELAPEQPVKMVFEPWNTVLECPRSSHSATETQTIRLWGRRRLLQLERLIPLATTVDVLLLGSGMPSFWQVAAPGWEFTLGLSGWTANDWSRCGQFDLLGARHSVDHATCERILQTLAQQFTATVAQLAQQCALDPEVVASGLLLLSQDGRVIYDLSKGAYRLRELSREPLKISQLVSERENTAAALVVAGQVKKIQIEQGESGYSVTAQINVNGQSYTPYCRIDVDERMTDAGCQCHFYTQNRLYRGPCEHIIATRLAAQRDMVRQKTKSAVSVT</sequence>
<dbReference type="AlphaFoldDB" id="A0AAU7F8F3"/>
<name>A0AAU7F8F3_9NEIS</name>
<dbReference type="InterPro" id="IPR007527">
    <property type="entry name" value="Znf_SWIM"/>
</dbReference>
<keyword evidence="1" id="KW-0479">Metal-binding</keyword>
<evidence type="ECO:0000259" key="3">
    <source>
        <dbReference type="PROSITE" id="PS50966"/>
    </source>
</evidence>
<evidence type="ECO:0000313" key="4">
    <source>
        <dbReference type="EMBL" id="XBM00106.1"/>
    </source>
</evidence>
<evidence type="ECO:0000256" key="2">
    <source>
        <dbReference type="SAM" id="Coils"/>
    </source>
</evidence>
<dbReference type="PROSITE" id="PS50966">
    <property type="entry name" value="ZF_SWIM"/>
    <property type="match status" value="1"/>
</dbReference>
<proteinExistence type="predicted"/>
<dbReference type="KEGG" id="cmav:ABHF33_13715"/>
<dbReference type="EMBL" id="CP157355">
    <property type="protein sequence ID" value="XBM00106.1"/>
    <property type="molecule type" value="Genomic_DNA"/>
</dbReference>
<reference evidence="4" key="1">
    <citation type="submission" date="2024-05" db="EMBL/GenBank/DDBJ databases">
        <authorList>
            <person name="Yang L."/>
            <person name="Pan L."/>
        </authorList>
    </citation>
    <scope>NUCLEOTIDE SEQUENCE</scope>
    <source>
        <strain evidence="4">FCG-7</strain>
    </source>
</reference>
<dbReference type="GO" id="GO:0008270">
    <property type="term" value="F:zinc ion binding"/>
    <property type="evidence" value="ECO:0007669"/>
    <property type="project" value="UniProtKB-KW"/>
</dbReference>
<keyword evidence="1" id="KW-0863">Zinc-finger</keyword>
<organism evidence="4">
    <name type="scientific">Chitinibacter mangrovi</name>
    <dbReference type="NCBI Taxonomy" id="3153927"/>
    <lineage>
        <taxon>Bacteria</taxon>
        <taxon>Pseudomonadati</taxon>
        <taxon>Pseudomonadota</taxon>
        <taxon>Betaproteobacteria</taxon>
        <taxon>Neisseriales</taxon>
        <taxon>Chitinibacteraceae</taxon>
        <taxon>Chitinibacter</taxon>
    </lineage>
</organism>
<evidence type="ECO:0000256" key="1">
    <source>
        <dbReference type="PROSITE-ProRule" id="PRU00325"/>
    </source>
</evidence>